<dbReference type="EMBL" id="JALNTZ010000005">
    <property type="protein sequence ID" value="KAJ3650738.1"/>
    <property type="molecule type" value="Genomic_DNA"/>
</dbReference>
<evidence type="ECO:0000313" key="3">
    <source>
        <dbReference type="Proteomes" id="UP001168821"/>
    </source>
</evidence>
<sequence>MGVDPIKTTVAFHLSKVNVTLSISRPFRPIYLLYPRESETHLLAQITNEPSLAWVLTHVITRQRYIQLYFNPQSLPLRTQLAKLPTVKRRLSNTFRRLLRVSPLGNFRDRSSPTSSRSRLSYASNDKSAVESLGRCHRRQNSREKCTESRFGGCVPVE</sequence>
<evidence type="ECO:0000313" key="2">
    <source>
        <dbReference type="EMBL" id="KAJ3650738.1"/>
    </source>
</evidence>
<feature type="compositionally biased region" description="Low complexity" evidence="1">
    <location>
        <begin position="112"/>
        <end position="124"/>
    </location>
</feature>
<dbReference type="AlphaFoldDB" id="A0AA38MBU5"/>
<reference evidence="2" key="1">
    <citation type="journal article" date="2023" name="G3 (Bethesda)">
        <title>Whole genome assemblies of Zophobas morio and Tenebrio molitor.</title>
        <authorList>
            <person name="Kaur S."/>
            <person name="Stinson S.A."/>
            <person name="diCenzo G.C."/>
        </authorList>
    </citation>
    <scope>NUCLEOTIDE SEQUENCE</scope>
    <source>
        <strain evidence="2">QUZm001</strain>
    </source>
</reference>
<gene>
    <name evidence="2" type="ORF">Zmor_016820</name>
</gene>
<feature type="region of interest" description="Disordered" evidence="1">
    <location>
        <begin position="108"/>
        <end position="144"/>
    </location>
</feature>
<name>A0AA38MBU5_9CUCU</name>
<accession>A0AA38MBU5</accession>
<comment type="caution">
    <text evidence="2">The sequence shown here is derived from an EMBL/GenBank/DDBJ whole genome shotgun (WGS) entry which is preliminary data.</text>
</comment>
<protein>
    <submittedName>
        <fullName evidence="2">Uncharacterized protein</fullName>
    </submittedName>
</protein>
<dbReference type="Proteomes" id="UP001168821">
    <property type="component" value="Unassembled WGS sequence"/>
</dbReference>
<evidence type="ECO:0000256" key="1">
    <source>
        <dbReference type="SAM" id="MobiDB-lite"/>
    </source>
</evidence>
<proteinExistence type="predicted"/>
<keyword evidence="3" id="KW-1185">Reference proteome</keyword>
<organism evidence="2 3">
    <name type="scientific">Zophobas morio</name>
    <dbReference type="NCBI Taxonomy" id="2755281"/>
    <lineage>
        <taxon>Eukaryota</taxon>
        <taxon>Metazoa</taxon>
        <taxon>Ecdysozoa</taxon>
        <taxon>Arthropoda</taxon>
        <taxon>Hexapoda</taxon>
        <taxon>Insecta</taxon>
        <taxon>Pterygota</taxon>
        <taxon>Neoptera</taxon>
        <taxon>Endopterygota</taxon>
        <taxon>Coleoptera</taxon>
        <taxon>Polyphaga</taxon>
        <taxon>Cucujiformia</taxon>
        <taxon>Tenebrionidae</taxon>
        <taxon>Zophobas</taxon>
    </lineage>
</organism>